<evidence type="ECO:0000256" key="3">
    <source>
        <dbReference type="PROSITE-ProRule" id="PRU01278"/>
    </source>
</evidence>
<evidence type="ECO:0000259" key="5">
    <source>
        <dbReference type="PROSITE" id="PS51930"/>
    </source>
</evidence>
<dbReference type="InterPro" id="IPR000249">
    <property type="entry name" value="BMC_dom"/>
</dbReference>
<organism evidence="6 7">
    <name type="scientific">Domibacillus aminovorans</name>
    <dbReference type="NCBI Taxonomy" id="29332"/>
    <lineage>
        <taxon>Bacteria</taxon>
        <taxon>Bacillati</taxon>
        <taxon>Bacillota</taxon>
        <taxon>Bacilli</taxon>
        <taxon>Bacillales</taxon>
        <taxon>Bacillaceae</taxon>
        <taxon>Domibacillus</taxon>
    </lineage>
</organism>
<dbReference type="EMBL" id="LQWZ01000012">
    <property type="protein sequence ID" value="OAH57716.1"/>
    <property type="molecule type" value="Genomic_DNA"/>
</dbReference>
<protein>
    <submittedName>
        <fullName evidence="6">Ethanolamine utilization protein</fullName>
    </submittedName>
</protein>
<gene>
    <name evidence="6" type="ORF">AWH48_01465</name>
</gene>
<dbReference type="SUPFAM" id="SSF143414">
    <property type="entry name" value="CcmK-like"/>
    <property type="match status" value="1"/>
</dbReference>
<keyword evidence="2" id="KW-1283">Bacterial microcompartment</keyword>
<evidence type="ECO:0000256" key="1">
    <source>
        <dbReference type="ARBA" id="ARBA00024322"/>
    </source>
</evidence>
<dbReference type="PANTHER" id="PTHR33941:SF11">
    <property type="entry name" value="BACTERIAL MICROCOMPARTMENT SHELL PROTEIN PDUJ"/>
    <property type="match status" value="1"/>
</dbReference>
<dbReference type="InterPro" id="IPR050575">
    <property type="entry name" value="BMC_shell"/>
</dbReference>
<comment type="similarity">
    <text evidence="3">Belongs to the bacterial microcompartments protein family.</text>
</comment>
<dbReference type="InterPro" id="IPR044872">
    <property type="entry name" value="CcmK/CsoS1_BMC"/>
</dbReference>
<proteinExistence type="inferred from homology"/>
<dbReference type="InterPro" id="IPR037233">
    <property type="entry name" value="CcmK-like_sf"/>
</dbReference>
<feature type="compositionally biased region" description="Basic and acidic residues" evidence="4">
    <location>
        <begin position="95"/>
        <end position="119"/>
    </location>
</feature>
<reference evidence="6 7" key="1">
    <citation type="submission" date="2016-01" db="EMBL/GenBank/DDBJ databases">
        <title>Investigation of taxonomic status of Bacillus aminovorans.</title>
        <authorList>
            <person name="Verma A."/>
            <person name="Pal Y."/>
            <person name="Krishnamurthi S."/>
        </authorList>
    </citation>
    <scope>NUCLEOTIDE SEQUENCE [LARGE SCALE GENOMIC DNA]</scope>
    <source>
        <strain evidence="6 7">DSM 4337</strain>
    </source>
</reference>
<evidence type="ECO:0000256" key="2">
    <source>
        <dbReference type="ARBA" id="ARBA00024446"/>
    </source>
</evidence>
<dbReference type="SMART" id="SM00877">
    <property type="entry name" value="BMC"/>
    <property type="match status" value="1"/>
</dbReference>
<dbReference type="OrthoDB" id="9812608at2"/>
<sequence>MGQAIGMIETRGLIGSIEAADAMMKASNVRLVKQENIDGGLITVIVEGDVGAVQAAVDAGKEAVKRVGVLVGAHVIPRPDQSVHDMMIPSEPEPVLEKELPAKREPQTGTQADKKSDNA</sequence>
<dbReference type="RefSeq" id="WP_018393024.1">
    <property type="nucleotide sequence ID" value="NZ_LQWZ01000012.1"/>
</dbReference>
<dbReference type="GO" id="GO:0031469">
    <property type="term" value="C:bacterial microcompartment"/>
    <property type="evidence" value="ECO:0007669"/>
    <property type="project" value="UniProtKB-SubCell"/>
</dbReference>
<dbReference type="CDD" id="cd07045">
    <property type="entry name" value="BMC_CcmK_like"/>
    <property type="match status" value="1"/>
</dbReference>
<dbReference type="AlphaFoldDB" id="A0A177KX45"/>
<dbReference type="Gene3D" id="3.30.70.1710">
    <property type="match status" value="1"/>
</dbReference>
<comment type="caution">
    <text evidence="6">The sequence shown here is derived from an EMBL/GenBank/DDBJ whole genome shotgun (WGS) entry which is preliminary data.</text>
</comment>
<dbReference type="Proteomes" id="UP000077271">
    <property type="component" value="Unassembled WGS sequence"/>
</dbReference>
<evidence type="ECO:0000313" key="7">
    <source>
        <dbReference type="Proteomes" id="UP000077271"/>
    </source>
</evidence>
<dbReference type="PROSITE" id="PS51930">
    <property type="entry name" value="BMC_2"/>
    <property type="match status" value="1"/>
</dbReference>
<feature type="domain" description="BMC" evidence="5">
    <location>
        <begin position="4"/>
        <end position="88"/>
    </location>
</feature>
<name>A0A177KX45_9BACI</name>
<dbReference type="Pfam" id="PF00936">
    <property type="entry name" value="BMC"/>
    <property type="match status" value="1"/>
</dbReference>
<comment type="subcellular location">
    <subcellularLocation>
        <location evidence="1">Bacterial microcompartment</location>
    </subcellularLocation>
</comment>
<feature type="region of interest" description="Disordered" evidence="4">
    <location>
        <begin position="81"/>
        <end position="119"/>
    </location>
</feature>
<dbReference type="PANTHER" id="PTHR33941">
    <property type="entry name" value="PROPANEDIOL UTILIZATION PROTEIN PDUA"/>
    <property type="match status" value="1"/>
</dbReference>
<evidence type="ECO:0000256" key="4">
    <source>
        <dbReference type="SAM" id="MobiDB-lite"/>
    </source>
</evidence>
<evidence type="ECO:0000313" key="6">
    <source>
        <dbReference type="EMBL" id="OAH57716.1"/>
    </source>
</evidence>
<accession>A0A177KX45</accession>